<dbReference type="InterPro" id="IPR054082">
    <property type="entry name" value="Talin_IBS2B"/>
</dbReference>
<dbReference type="InterPro" id="IPR015224">
    <property type="entry name" value="Talin_cent"/>
</dbReference>
<feature type="compositionally biased region" description="Basic residues" evidence="5">
    <location>
        <begin position="214"/>
        <end position="229"/>
    </location>
</feature>
<dbReference type="InterPro" id="IPR011993">
    <property type="entry name" value="PH-like_dom_sf"/>
</dbReference>
<dbReference type="InterPro" id="IPR035963">
    <property type="entry name" value="FERM_2"/>
</dbReference>
<evidence type="ECO:0000313" key="8">
    <source>
        <dbReference type="Proteomes" id="UP000299102"/>
    </source>
</evidence>
<dbReference type="Pfam" id="PF21896">
    <property type="entry name" value="Talin_IBS2B"/>
    <property type="match status" value="4"/>
</dbReference>
<dbReference type="GO" id="GO:0005200">
    <property type="term" value="F:structural constituent of cytoskeleton"/>
    <property type="evidence" value="ECO:0007669"/>
    <property type="project" value="InterPro"/>
</dbReference>
<dbReference type="GO" id="GO:0005886">
    <property type="term" value="C:plasma membrane"/>
    <property type="evidence" value="ECO:0007669"/>
    <property type="project" value="TreeGrafter"/>
</dbReference>
<dbReference type="Pfam" id="PF09141">
    <property type="entry name" value="Talin_middle"/>
    <property type="match status" value="1"/>
</dbReference>
<keyword evidence="2" id="KW-0963">Cytoplasm</keyword>
<dbReference type="CDD" id="cd14473">
    <property type="entry name" value="FERM_B-lobe"/>
    <property type="match status" value="1"/>
</dbReference>
<keyword evidence="8" id="KW-1185">Reference proteome</keyword>
<protein>
    <submittedName>
        <fullName evidence="7">Talin-2</fullName>
    </submittedName>
</protein>
<dbReference type="GO" id="GO:0098609">
    <property type="term" value="P:cell-cell adhesion"/>
    <property type="evidence" value="ECO:0007669"/>
    <property type="project" value="TreeGrafter"/>
</dbReference>
<dbReference type="Gene3D" id="2.30.29.30">
    <property type="entry name" value="Pleckstrin-homology domain (PH domain)/Phosphotyrosine-binding domain (PTB)"/>
    <property type="match status" value="1"/>
</dbReference>
<comment type="subcellular location">
    <subcellularLocation>
        <location evidence="1">Cytoplasm</location>
        <location evidence="1">Cytoskeleton</location>
    </subcellularLocation>
</comment>
<dbReference type="InterPro" id="IPR035964">
    <property type="entry name" value="I/LWEQ_dom_sf"/>
</dbReference>
<dbReference type="InterPro" id="IPR036476">
    <property type="entry name" value="Talin_cent_sf"/>
</dbReference>
<keyword evidence="3" id="KW-0206">Cytoskeleton</keyword>
<dbReference type="InterPro" id="IPR032425">
    <property type="entry name" value="FERM_f0"/>
</dbReference>
<dbReference type="GO" id="GO:0030036">
    <property type="term" value="P:actin cytoskeleton organization"/>
    <property type="evidence" value="ECO:0007669"/>
    <property type="project" value="TreeGrafter"/>
</dbReference>
<name>A0A4C1XQ45_EUMVA</name>
<dbReference type="SUPFAM" id="SSF47031">
    <property type="entry name" value="Second domain of FERM"/>
    <property type="match status" value="1"/>
</dbReference>
<dbReference type="FunFam" id="2.30.29.30:FF:000028">
    <property type="entry name" value="Talin 2"/>
    <property type="match status" value="1"/>
</dbReference>
<evidence type="ECO:0000256" key="3">
    <source>
        <dbReference type="ARBA" id="ARBA00023212"/>
    </source>
</evidence>
<dbReference type="Pfam" id="PF02174">
    <property type="entry name" value="IRS"/>
    <property type="match status" value="1"/>
</dbReference>
<dbReference type="GO" id="GO:0051015">
    <property type="term" value="F:actin filament binding"/>
    <property type="evidence" value="ECO:0007669"/>
    <property type="project" value="InterPro"/>
</dbReference>
<gene>
    <name evidence="7" type="primary">TLN2</name>
    <name evidence="7" type="ORF">EVAR_88278_1</name>
</gene>
<feature type="compositionally biased region" description="Low complexity" evidence="5">
    <location>
        <begin position="178"/>
        <end position="191"/>
    </location>
</feature>
<dbReference type="STRING" id="151549.A0A4C1XQ45"/>
<dbReference type="CDD" id="cd12150">
    <property type="entry name" value="talin-RS"/>
    <property type="match status" value="1"/>
</dbReference>
<feature type="region of interest" description="Disordered" evidence="5">
    <location>
        <begin position="2669"/>
        <end position="2701"/>
    </location>
</feature>
<dbReference type="SMART" id="SM01244">
    <property type="entry name" value="IRS"/>
    <property type="match status" value="1"/>
</dbReference>
<dbReference type="PANTHER" id="PTHR19981:SF1">
    <property type="entry name" value="RHEA, ISOFORM B"/>
    <property type="match status" value="1"/>
</dbReference>
<dbReference type="PANTHER" id="PTHR19981">
    <property type="entry name" value="TALIN"/>
    <property type="match status" value="1"/>
</dbReference>
<feature type="region of interest" description="Disordered" evidence="5">
    <location>
        <begin position="214"/>
        <end position="252"/>
    </location>
</feature>
<proteinExistence type="predicted"/>
<evidence type="ECO:0000256" key="2">
    <source>
        <dbReference type="ARBA" id="ARBA00022490"/>
    </source>
</evidence>
<feature type="domain" description="FERM" evidence="6">
    <location>
        <begin position="412"/>
        <end position="736"/>
    </location>
</feature>
<dbReference type="Pfam" id="PF21865">
    <property type="entry name" value="TLN1-like_RS"/>
    <property type="match status" value="1"/>
</dbReference>
<dbReference type="PROSITE" id="PS00660">
    <property type="entry name" value="FERM_1"/>
    <property type="match status" value="1"/>
</dbReference>
<dbReference type="GO" id="GO:0009887">
    <property type="term" value="P:animal organ morphogenesis"/>
    <property type="evidence" value="ECO:0007669"/>
    <property type="project" value="UniProtKB-ARBA"/>
</dbReference>
<accession>A0A4C1XQ45</accession>
<dbReference type="InterPro" id="IPR054060">
    <property type="entry name" value="TLN1-like_RS"/>
</dbReference>
<dbReference type="Gene3D" id="1.20.1420.10">
    <property type="entry name" value="Talin, central domain"/>
    <property type="match status" value="5"/>
</dbReference>
<dbReference type="EMBL" id="BGZK01000894">
    <property type="protein sequence ID" value="GBP64325.1"/>
    <property type="molecule type" value="Genomic_DNA"/>
</dbReference>
<dbReference type="OrthoDB" id="10262320at2759"/>
<comment type="caution">
    <text evidence="7">The sequence shown here is derived from an EMBL/GenBank/DDBJ whole genome shotgun (WGS) entry which is preliminary data.</text>
</comment>
<dbReference type="GO" id="GO:0005856">
    <property type="term" value="C:cytoskeleton"/>
    <property type="evidence" value="ECO:0007669"/>
    <property type="project" value="UniProtKB-SubCell"/>
</dbReference>
<dbReference type="Proteomes" id="UP000299102">
    <property type="component" value="Unassembled WGS sequence"/>
</dbReference>
<dbReference type="CDD" id="cd17090">
    <property type="entry name" value="FERM_F1_TLN"/>
    <property type="match status" value="1"/>
</dbReference>
<dbReference type="Gene3D" id="1.20.80.10">
    <property type="match status" value="1"/>
</dbReference>
<dbReference type="GO" id="GO:0005925">
    <property type="term" value="C:focal adhesion"/>
    <property type="evidence" value="ECO:0007669"/>
    <property type="project" value="InterPro"/>
</dbReference>
<evidence type="ECO:0000259" key="6">
    <source>
        <dbReference type="PROSITE" id="PS50057"/>
    </source>
</evidence>
<dbReference type="Pfam" id="PF16511">
    <property type="entry name" value="FERM_f0"/>
    <property type="match status" value="1"/>
</dbReference>
<dbReference type="InterPro" id="IPR000299">
    <property type="entry name" value="FERM_domain"/>
</dbReference>
<dbReference type="GO" id="GO:0001726">
    <property type="term" value="C:ruffle"/>
    <property type="evidence" value="ECO:0007669"/>
    <property type="project" value="InterPro"/>
</dbReference>
<dbReference type="Pfam" id="PF25177">
    <property type="entry name" value="Talin_VBS2"/>
    <property type="match status" value="1"/>
</dbReference>
<dbReference type="InterPro" id="IPR019748">
    <property type="entry name" value="FERM_central"/>
</dbReference>
<dbReference type="FunFam" id="1.20.120.230:FF:000002">
    <property type="entry name" value="Talin 2"/>
    <property type="match status" value="1"/>
</dbReference>
<dbReference type="InterPro" id="IPR002404">
    <property type="entry name" value="IRS_PTB"/>
</dbReference>
<reference evidence="7 8" key="1">
    <citation type="journal article" date="2019" name="Commun. Biol.">
        <title>The bagworm genome reveals a unique fibroin gene that provides high tensile strength.</title>
        <authorList>
            <person name="Kono N."/>
            <person name="Nakamura H."/>
            <person name="Ohtoshi R."/>
            <person name="Tomita M."/>
            <person name="Numata K."/>
            <person name="Arakawa K."/>
        </authorList>
    </citation>
    <scope>NUCLEOTIDE SEQUENCE [LARGE SCALE GENOMIC DNA]</scope>
</reference>
<dbReference type="InterPro" id="IPR019749">
    <property type="entry name" value="Band_41_domain"/>
</dbReference>
<evidence type="ECO:0000313" key="7">
    <source>
        <dbReference type="EMBL" id="GBP64325.1"/>
    </source>
</evidence>
<dbReference type="SUPFAM" id="SSF109885">
    <property type="entry name" value="I/LWEQ domain"/>
    <property type="match status" value="3"/>
</dbReference>
<evidence type="ECO:0000256" key="1">
    <source>
        <dbReference type="ARBA" id="ARBA00004245"/>
    </source>
</evidence>
<evidence type="ECO:0000256" key="4">
    <source>
        <dbReference type="SAM" id="Coils"/>
    </source>
</evidence>
<feature type="region of interest" description="Disordered" evidence="5">
    <location>
        <begin position="170"/>
        <end position="201"/>
    </location>
</feature>
<dbReference type="InterPro" id="IPR049108">
    <property type="entry name" value="Talin_R4"/>
</dbReference>
<dbReference type="InterPro" id="IPR014352">
    <property type="entry name" value="FERM/acyl-CoA-bd_prot_sf"/>
</dbReference>
<dbReference type="InterPro" id="IPR036723">
    <property type="entry name" value="Alpha-catenin/vinculin-like_sf"/>
</dbReference>
<dbReference type="InterPro" id="IPR057346">
    <property type="entry name" value="Talin1/2_VBS2"/>
</dbReference>
<evidence type="ECO:0000256" key="5">
    <source>
        <dbReference type="SAM" id="MobiDB-lite"/>
    </source>
</evidence>
<dbReference type="SMART" id="SM00295">
    <property type="entry name" value="B41"/>
    <property type="match status" value="1"/>
</dbReference>
<dbReference type="CDD" id="cd17089">
    <property type="entry name" value="FERM_F0_TLN"/>
    <property type="match status" value="1"/>
</dbReference>
<organism evidence="7 8">
    <name type="scientific">Eumeta variegata</name>
    <name type="common">Bagworm moth</name>
    <name type="synonym">Eumeta japonica</name>
    <dbReference type="NCBI Taxonomy" id="151549"/>
    <lineage>
        <taxon>Eukaryota</taxon>
        <taxon>Metazoa</taxon>
        <taxon>Ecdysozoa</taxon>
        <taxon>Arthropoda</taxon>
        <taxon>Hexapoda</taxon>
        <taxon>Insecta</taxon>
        <taxon>Pterygota</taxon>
        <taxon>Neoptera</taxon>
        <taxon>Endopterygota</taxon>
        <taxon>Lepidoptera</taxon>
        <taxon>Glossata</taxon>
        <taxon>Ditrysia</taxon>
        <taxon>Tineoidea</taxon>
        <taxon>Psychidae</taxon>
        <taxon>Oiketicinae</taxon>
        <taxon>Eumeta</taxon>
    </lineage>
</organism>
<dbReference type="GO" id="GO:0005178">
    <property type="term" value="F:integrin binding"/>
    <property type="evidence" value="ECO:0007669"/>
    <property type="project" value="TreeGrafter"/>
</dbReference>
<keyword evidence="4" id="KW-0175">Coiled coil</keyword>
<dbReference type="GO" id="GO:0030182">
    <property type="term" value="P:neuron differentiation"/>
    <property type="evidence" value="ECO:0007669"/>
    <property type="project" value="UniProtKB-ARBA"/>
</dbReference>
<sequence>MHIYKVFIQAIATGEHTSTTEGRIFSYADEPAIVFGGTTWDTAHNFAREGLTDVAAWLDNILLTQHPTTVTRIAFSVLNWPTSLVLGPAFLAGVDAGALRHSVRRSVCPVRPGRGHRTGRYSRSTGYSFGSTRSAAVRAIRYDVDMIVLSVFGRVRIIVDFSAGVTHRVGESRRRARAAAGARRPTATRQAPDARELRHRIGDTNASIELRIIRGRPRACQRRRQRRRRAPPDARSTDASATRWSSAGRGSPPNAYAPVFDAYVTPHSLEHCQNKHRRHRSISHERTPAVEYLETRRRSEECLPASEQLSRSASIKTSLHINRMATLSLKISLNQGEVVKTMQFDPSTTVYDACKIIREKILEASTGDPKDYGLFLTSDEDTKKGIWLEPSRTLDYYILRNGDVLEYNRKLRNLRVRMLDGTVKTLLVDDSQIVANLMVVICTKIGITNYDEYGLVREEPREEPDPCEKPNYGTLTLKRKHQDKERDIKMEQLRKKLRTDDEVNWVEPSKTLREQGIDVAETLLLRRKFFFSDRNVDSRDPVQLNLLYVQARDAILDGTHPVTQDKACEFAGIQCQIQFGDHKEDKHTAGFLDLKEFLPASYVKVKGIEKKVFKEHKRHAGLSELDAKVLYTKSARSLKTYGVAFFLVKEKMKGKNKLVPRLLGVTKDSVLRLDEKTKEILQTWPLTTVRRWCASPNTFTLDFGDYSDQYYSVQTTEAEQILQVIAGYIDIILKKQRAKDHLGIEGDEGSAMVEDSVSPSKANIIQHDTFKSGKVVNTESVAKPAVLRPGAEGAKPFAVGHMTGAQQTTVSGQIITGHTSPAASQVQQTKVTSLLTEPQRALLTTITTGREIIKQTEEGLTRATLPELGRDAASVKWKQSTMDTSKQAVTSQIAAMNAATAQVVTLTSGPTEEVDHTAVGAAITTITTNLPEMTKGVQMIAALMDDTDNGDRLLDATRKLCFAFSDLLRAAEPETKEPRQNLLNAASRVGEASTSVLYTIGDDAERDKETQVIAPPTSAPSTASKKSYLYRKLNYCYDNFYKVFFGSSKDKEYGSDFDQGRGEVKKEYDDEGLYEEIDVTKPEWYNHLKTLDVIQEESDSDYYRSLEYASVPMTIHDINQGRSSMCKIDEADDKSLVSTDFESILENCEEYLDSANQTPAGSPRLLPRNNVSDKIYNFKKDFSNHDYANINFDPTPKLNKYKTHNYENVNIDRKTKNDLLRERFFLSNAPIDKNLLNEEFNKRKNCSPGKTIECHSIENHVTRTGPDVKVSGALNIKFLNDLEKYNRVLTTKETFTEGAIASFTKSELSKLNKRDDFENFVKKSEKYYTTESFERETTVTLNNARGDDTKPRTEIRIFYNPTFRATGSEPIRGFCSYCRRRCPRSDLKCCERCECLETELKEIWRENWLNILLVLGLLFMLLALLVQAVIPKSDLLLSLAKAVANTTAALVLKAKNVAATCKDDPPAQNAIIAAATHCALATSQLVACAKVVAPTLHNAACRSQLESACRQVASAVERLLGACAGRLGVDELAAAAQKVTDALEALLAHTDIDRRAQPTVTETKVETVMTHTERLVSAGDPAEMVRQARLLGQATAHLITDIKTEAERQPSETQRKLLAAAKLLADATARMVEAARRCASSPQDREKQEALRRAAEELRYITVDYAQGQDIVGSQVARLQDTAREAAASATQLITSAQNAAVYNTNKYSQETLLSECKTLSEQLPRLADATAAATARPGRAAAQLELITASEAFLQPSGHVAQAARAVLPTVSDASAAKRLGDTTHQFTTSCADLRSAVSRARISCKGLELDAAAELIRSLRGELDDLEEAARAFELRPLPGQTPEWASSTLTSSSRAAASATAQLVSATRLRDAAGAGRSGGELASSLRDFTGGLRAATAHHTELEDRDRVISSGRQVVESSLTLVETVKTYLTTSEQVDISHIASIARDISHGLERTASAAGSQRELEHAVQTVDETLHILNSGEFPPSDRTYGELQSELSAAAAALHGAGGELVHAVERPAGGALPDAGRHFGDAFNGLLGVALEMTSQTEDRETRATMVNSMKSVTVASSKLLHTAKSVSQDLTRPNAKNELMAAARALTDAINRLVDVFTEGAPGQKECDTAIRSIQSTRPLLNAPTQPLSELGYFGCLDAIVDQSKSLSEGMSGMASAAKRSAHEQFGRSVHTVADAVCGLVECTAQAAYLVAVSDETSVAGRPGLVDQAQFARAAHAIDAACRALADPHTDQQQVLSAATVIAKHTSALCNACRVASGKTGEPQAKRHFVQAAKDVANSTAALVKEIKALDSDYSESNRSRCAVATGPLLDAVRGLCQFADSPEFASVPAKISAQARRSQEAILDCGRSIINGSCSMIESAKVLAVQPADKPQWQALATHSKTVSDSIKSLVNNIREKAPGQRECAAALDTINKQLRELDRAAIAAVGQQLQPRTTNTLQGFTEQMENSSTELAERLEPLRVAALGEAENLGHSVVQLVSYVEPLVGAGIGAASHITESVTQATVLDRTKTVLEGLAQLVQAAKDAGGNPRATSVHPAVEEQCLGVRAALSELAEAAREVSSQRGAVGPLLDAVARSVARLTSHRPKLIYLPFKPRRDVAHALESLILSQAWRCLSIAALTPSETIKASEVYSTVSAFSHDLNRVSGSPLYIGRSGRADGQTGCRPPPRAGSAPNRLYSRRDNH</sequence>
<dbReference type="FunFam" id="1.20.80.10:FF:000007">
    <property type="entry name" value="Talin 2"/>
    <property type="match status" value="1"/>
</dbReference>
<dbReference type="Gene3D" id="3.10.20.90">
    <property type="entry name" value="Phosphatidylinositol 3-kinase Catalytic Subunit, Chain A, domain 1"/>
    <property type="match status" value="2"/>
</dbReference>
<dbReference type="InterPro" id="IPR037438">
    <property type="entry name" value="Talin1/2-RS"/>
</dbReference>
<dbReference type="Gene3D" id="1.20.120.230">
    <property type="entry name" value="Alpha-catenin/vinculin-like"/>
    <property type="match status" value="4"/>
</dbReference>
<dbReference type="SUPFAM" id="SSF109880">
    <property type="entry name" value="A middle domain of Talin 1"/>
    <property type="match status" value="1"/>
</dbReference>
<dbReference type="GO" id="GO:0005737">
    <property type="term" value="C:cytoplasm"/>
    <property type="evidence" value="ECO:0007669"/>
    <property type="project" value="TreeGrafter"/>
</dbReference>
<dbReference type="Pfam" id="PF21692">
    <property type="entry name" value="Talin_R4"/>
    <property type="match status" value="1"/>
</dbReference>
<feature type="compositionally biased region" description="Basic and acidic residues" evidence="5">
    <location>
        <begin position="192"/>
        <end position="201"/>
    </location>
</feature>
<dbReference type="SUPFAM" id="SSF47220">
    <property type="entry name" value="alpha-catenin/vinculin-like"/>
    <property type="match status" value="3"/>
</dbReference>
<dbReference type="CDD" id="cd10569">
    <property type="entry name" value="FERM_C_Talin"/>
    <property type="match status" value="1"/>
</dbReference>
<dbReference type="SUPFAM" id="SSF50729">
    <property type="entry name" value="PH domain-like"/>
    <property type="match status" value="1"/>
</dbReference>
<dbReference type="PROSITE" id="PS50057">
    <property type="entry name" value="FERM_3"/>
    <property type="match status" value="1"/>
</dbReference>
<dbReference type="InterPro" id="IPR019747">
    <property type="entry name" value="FERM_CS"/>
</dbReference>
<feature type="coiled-coil region" evidence="4">
    <location>
        <begin position="1811"/>
        <end position="1838"/>
    </location>
</feature>